<evidence type="ECO:0000313" key="2">
    <source>
        <dbReference type="EMBL" id="SNQ49311.1"/>
    </source>
</evidence>
<dbReference type="InterPro" id="IPR029063">
    <property type="entry name" value="SAM-dependent_MTases_sf"/>
</dbReference>
<evidence type="ECO:0000313" key="3">
    <source>
        <dbReference type="Proteomes" id="UP000234331"/>
    </source>
</evidence>
<evidence type="ECO:0000256" key="1">
    <source>
        <dbReference type="SAM" id="MobiDB-lite"/>
    </source>
</evidence>
<accession>A0A2I2KUH3</accession>
<gene>
    <name evidence="2" type="ORF">FRACA_320010</name>
</gene>
<reference evidence="2 3" key="1">
    <citation type="submission" date="2017-06" db="EMBL/GenBank/DDBJ databases">
        <authorList>
            <person name="Kim H.J."/>
            <person name="Triplett B.A."/>
        </authorList>
    </citation>
    <scope>NUCLEOTIDE SEQUENCE [LARGE SCALE GENOMIC DNA]</scope>
    <source>
        <strain evidence="2">FRACA_ARgP5</strain>
    </source>
</reference>
<sequence length="68" mass="6863">MSPRTSREESAAGTGGTPASMVALDGLDLVEPGLQVVHRWRPDGDGPGAAASPTDAQVSVYGTVARKG</sequence>
<dbReference type="Proteomes" id="UP000234331">
    <property type="component" value="Unassembled WGS sequence"/>
</dbReference>
<dbReference type="Gene3D" id="3.40.50.150">
    <property type="entry name" value="Vaccinia Virus protein VP39"/>
    <property type="match status" value="1"/>
</dbReference>
<proteinExistence type="predicted"/>
<dbReference type="Pfam" id="PF04672">
    <property type="entry name" value="Methyltransf_19"/>
    <property type="match status" value="1"/>
</dbReference>
<dbReference type="EMBL" id="FZMO01000246">
    <property type="protein sequence ID" value="SNQ49311.1"/>
    <property type="molecule type" value="Genomic_DNA"/>
</dbReference>
<dbReference type="AlphaFoldDB" id="A0A2I2KUH3"/>
<name>A0A2I2KUH3_9ACTN</name>
<keyword evidence="3" id="KW-1185">Reference proteome</keyword>
<organism evidence="2 3">
    <name type="scientific">Frankia canadensis</name>
    <dbReference type="NCBI Taxonomy" id="1836972"/>
    <lineage>
        <taxon>Bacteria</taxon>
        <taxon>Bacillati</taxon>
        <taxon>Actinomycetota</taxon>
        <taxon>Actinomycetes</taxon>
        <taxon>Frankiales</taxon>
        <taxon>Frankiaceae</taxon>
        <taxon>Frankia</taxon>
    </lineage>
</organism>
<protein>
    <submittedName>
        <fullName evidence="2">Uncharacterized protein</fullName>
    </submittedName>
</protein>
<dbReference type="InterPro" id="IPR006764">
    <property type="entry name" value="SAM_dep_MeTrfase_SAV2177_type"/>
</dbReference>
<feature type="region of interest" description="Disordered" evidence="1">
    <location>
        <begin position="1"/>
        <end position="20"/>
    </location>
</feature>
<feature type="compositionally biased region" description="Basic and acidic residues" evidence="1">
    <location>
        <begin position="1"/>
        <end position="10"/>
    </location>
</feature>